<dbReference type="Proteomes" id="UP000649617">
    <property type="component" value="Unassembled WGS sequence"/>
</dbReference>
<dbReference type="AlphaFoldDB" id="A0A812LLX5"/>
<dbReference type="OrthoDB" id="426870at2759"/>
<evidence type="ECO:0000313" key="1">
    <source>
        <dbReference type="EMBL" id="CAE7246482.1"/>
    </source>
</evidence>
<sequence>MTGGPFSCWNSTPYVESLCLNLTNADIQSQIEVQVSLACSRLCPLGGSLDPTCFLPPTNFQQAGSRTLTIYPFTAVGTGLISGGQLQPMFILLHPLVRHATVEFTYVFQMTQAAPFFFGLYDSASGRRNQDKAYTAVVNQHEHVKHFFAPDEKVLLSPVDIIRAAGREWNVETLMLGAEFYAEVNCYSDGYDLSASMDWSNFTYVAPTPDVPLCIMTVEQLQGAAVSSTMDGINDVILSQSRFRIDTGRGSSHHRMPSVSAILLNLISLFVLLKVPQAVTMLFAHMCLGSLSKVYKRASEE</sequence>
<accession>A0A812LLX5</accession>
<reference evidence="1" key="1">
    <citation type="submission" date="2021-02" db="EMBL/GenBank/DDBJ databases">
        <authorList>
            <person name="Dougan E. K."/>
            <person name="Rhodes N."/>
            <person name="Thang M."/>
            <person name="Chan C."/>
        </authorList>
    </citation>
    <scope>NUCLEOTIDE SEQUENCE</scope>
</reference>
<evidence type="ECO:0000313" key="2">
    <source>
        <dbReference type="Proteomes" id="UP000649617"/>
    </source>
</evidence>
<organism evidence="1 2">
    <name type="scientific">Symbiodinium pilosum</name>
    <name type="common">Dinoflagellate</name>
    <dbReference type="NCBI Taxonomy" id="2952"/>
    <lineage>
        <taxon>Eukaryota</taxon>
        <taxon>Sar</taxon>
        <taxon>Alveolata</taxon>
        <taxon>Dinophyceae</taxon>
        <taxon>Suessiales</taxon>
        <taxon>Symbiodiniaceae</taxon>
        <taxon>Symbiodinium</taxon>
    </lineage>
</organism>
<proteinExistence type="predicted"/>
<name>A0A812LLX5_SYMPI</name>
<keyword evidence="2" id="KW-1185">Reference proteome</keyword>
<feature type="non-terminal residue" evidence="1">
    <location>
        <position position="301"/>
    </location>
</feature>
<gene>
    <name evidence="1" type="primary">DDX5</name>
    <name evidence="1" type="ORF">SPIL2461_LOCUS4534</name>
</gene>
<comment type="caution">
    <text evidence="1">The sequence shown here is derived from an EMBL/GenBank/DDBJ whole genome shotgun (WGS) entry which is preliminary data.</text>
</comment>
<dbReference type="EMBL" id="CAJNIZ010005998">
    <property type="protein sequence ID" value="CAE7246482.1"/>
    <property type="molecule type" value="Genomic_DNA"/>
</dbReference>
<protein>
    <submittedName>
        <fullName evidence="1">DDX5 protein</fullName>
    </submittedName>
</protein>